<dbReference type="PANTHER" id="PTHR48075:SF5">
    <property type="entry name" value="3-HYDROXYBUTYRYL-COA DEHYDROGENASE"/>
    <property type="match status" value="1"/>
</dbReference>
<protein>
    <submittedName>
        <fullName evidence="2">3-hydroxyacyl-CoA dehydrogenase</fullName>
    </submittedName>
</protein>
<dbReference type="PANTHER" id="PTHR48075">
    <property type="entry name" value="3-HYDROXYACYL-COA DEHYDROGENASE FAMILY PROTEIN"/>
    <property type="match status" value="1"/>
</dbReference>
<dbReference type="RefSeq" id="WP_119771647.1">
    <property type="nucleotide sequence ID" value="NZ_QYUO01000003.1"/>
</dbReference>
<dbReference type="GO" id="GO:0006635">
    <property type="term" value="P:fatty acid beta-oxidation"/>
    <property type="evidence" value="ECO:0007669"/>
    <property type="project" value="TreeGrafter"/>
</dbReference>
<dbReference type="EMBL" id="QYUO01000003">
    <property type="protein sequence ID" value="RJF91749.1"/>
    <property type="molecule type" value="Genomic_DNA"/>
</dbReference>
<dbReference type="AlphaFoldDB" id="A0A3A3FXF0"/>
<dbReference type="Proteomes" id="UP000265955">
    <property type="component" value="Unassembled WGS sequence"/>
</dbReference>
<accession>A0A3A3FXF0</accession>
<dbReference type="InterPro" id="IPR008927">
    <property type="entry name" value="6-PGluconate_DH-like_C_sf"/>
</dbReference>
<dbReference type="InterPro" id="IPR006108">
    <property type="entry name" value="3HC_DH_C"/>
</dbReference>
<keyword evidence="3" id="KW-1185">Reference proteome</keyword>
<evidence type="ECO:0000313" key="2">
    <source>
        <dbReference type="EMBL" id="RJF91749.1"/>
    </source>
</evidence>
<reference evidence="3" key="1">
    <citation type="submission" date="2018-09" db="EMBL/GenBank/DDBJ databases">
        <authorList>
            <person name="Zhu H."/>
        </authorList>
    </citation>
    <scope>NUCLEOTIDE SEQUENCE [LARGE SCALE GENOMIC DNA]</scope>
    <source>
        <strain evidence="3">K1R23-30</strain>
    </source>
</reference>
<dbReference type="InterPro" id="IPR013328">
    <property type="entry name" value="6PGD_dom2"/>
</dbReference>
<sequence length="218" mass="23158">MTYSIIDTGNSRSFPTTHPLLEGASGEGDVILLIGEKAGEALAKVVNADHKAAILIELGSECLGEHTGESRAGEGSNILGFARFRLGDGDPSNLVELVRQPNTPESAINAAKAILEGAGLKVAVCFDFAGRIIDRLVRPYYNAALRRLDEGLATADDMDLTLKLGLGYPEGPIALLERTGLAHHFDVTQAMFDAYGESPYAPARRARVAKARAQKKAG</sequence>
<organism evidence="2 3">
    <name type="scientific">Noviherbaspirillum saxi</name>
    <dbReference type="NCBI Taxonomy" id="2320863"/>
    <lineage>
        <taxon>Bacteria</taxon>
        <taxon>Pseudomonadati</taxon>
        <taxon>Pseudomonadota</taxon>
        <taxon>Betaproteobacteria</taxon>
        <taxon>Burkholderiales</taxon>
        <taxon>Oxalobacteraceae</taxon>
        <taxon>Noviherbaspirillum</taxon>
    </lineage>
</organism>
<dbReference type="SUPFAM" id="SSF48179">
    <property type="entry name" value="6-phosphogluconate dehydrogenase C-terminal domain-like"/>
    <property type="match status" value="1"/>
</dbReference>
<gene>
    <name evidence="2" type="ORF">D3871_23950</name>
</gene>
<proteinExistence type="predicted"/>
<evidence type="ECO:0000259" key="1">
    <source>
        <dbReference type="Pfam" id="PF00725"/>
    </source>
</evidence>
<name>A0A3A3FXF0_9BURK</name>
<feature type="domain" description="3-hydroxyacyl-CoA dehydrogenase C-terminal" evidence="1">
    <location>
        <begin position="132"/>
        <end position="217"/>
    </location>
</feature>
<dbReference type="GO" id="GO:0008691">
    <property type="term" value="F:3-hydroxybutyryl-CoA dehydrogenase activity"/>
    <property type="evidence" value="ECO:0007669"/>
    <property type="project" value="TreeGrafter"/>
</dbReference>
<dbReference type="Gene3D" id="1.10.1040.10">
    <property type="entry name" value="N-(1-d-carboxylethyl)-l-norvaline Dehydrogenase, domain 2"/>
    <property type="match status" value="1"/>
</dbReference>
<dbReference type="Pfam" id="PF00725">
    <property type="entry name" value="3HCDH"/>
    <property type="match status" value="1"/>
</dbReference>
<comment type="caution">
    <text evidence="2">The sequence shown here is derived from an EMBL/GenBank/DDBJ whole genome shotgun (WGS) entry which is preliminary data.</text>
</comment>
<dbReference type="OrthoDB" id="8682492at2"/>
<evidence type="ECO:0000313" key="3">
    <source>
        <dbReference type="Proteomes" id="UP000265955"/>
    </source>
</evidence>